<accession>A0ABS6WLM6</accession>
<organism evidence="2 3">
    <name type="scientific">Pseudohoeflea coraliihabitans</name>
    <dbReference type="NCBI Taxonomy" id="2860393"/>
    <lineage>
        <taxon>Bacteria</taxon>
        <taxon>Pseudomonadati</taxon>
        <taxon>Pseudomonadota</taxon>
        <taxon>Alphaproteobacteria</taxon>
        <taxon>Hyphomicrobiales</taxon>
        <taxon>Rhizobiaceae</taxon>
        <taxon>Pseudohoeflea</taxon>
    </lineage>
</organism>
<dbReference type="InterPro" id="IPR010319">
    <property type="entry name" value="Transglutaminase-like_Cys_pept"/>
</dbReference>
<evidence type="ECO:0000313" key="2">
    <source>
        <dbReference type="EMBL" id="MBW3096861.1"/>
    </source>
</evidence>
<reference evidence="2" key="1">
    <citation type="submission" date="2021-07" db="EMBL/GenBank/DDBJ databases">
        <title>Pseudohoeflea marina sp. nov. a polyhydroxyalcanoate-producing bacterium.</title>
        <authorList>
            <person name="Zheng W."/>
            <person name="Yu S."/>
            <person name="Huang Y."/>
        </authorList>
    </citation>
    <scope>NUCLEOTIDE SEQUENCE</scope>
    <source>
        <strain evidence="2">DP4N28-3</strain>
    </source>
</reference>
<keyword evidence="3" id="KW-1185">Reference proteome</keyword>
<feature type="signal peptide" evidence="1">
    <location>
        <begin position="1"/>
        <end position="25"/>
    </location>
</feature>
<dbReference type="EMBL" id="JAHWQX010000002">
    <property type="protein sequence ID" value="MBW3096861.1"/>
    <property type="molecule type" value="Genomic_DNA"/>
</dbReference>
<proteinExistence type="predicted"/>
<sequence>MKPGRILISATLAAAAFLVAPMAQASVWLKTGGQTSRPYGHVQYCSKNRSDCRASARAKDLPAARLSTLRSVNTAVNRAIKPVSDIRQFGKREHWTANTKAGDCEDYALAKRRALLRRGFSASQLLLTMARRRGEPHTVLVVRTREGDFVLDNMRQDVLPVNRTGLAYLKMQSQDNAARWVRVTGKTSQAAAAR</sequence>
<gene>
    <name evidence="2" type="ORF">KY465_06180</name>
</gene>
<dbReference type="PANTHER" id="PTHR39327">
    <property type="match status" value="1"/>
</dbReference>
<name>A0ABS6WLM6_9HYPH</name>
<comment type="caution">
    <text evidence="2">The sequence shown here is derived from an EMBL/GenBank/DDBJ whole genome shotgun (WGS) entry which is preliminary data.</text>
</comment>
<dbReference type="PANTHER" id="PTHR39327:SF1">
    <property type="entry name" value="BLR5470 PROTEIN"/>
    <property type="match status" value="1"/>
</dbReference>
<dbReference type="Pfam" id="PF06035">
    <property type="entry name" value="Peptidase_C93"/>
    <property type="match status" value="1"/>
</dbReference>
<dbReference type="RefSeq" id="WP_219200829.1">
    <property type="nucleotide sequence ID" value="NZ_JAHWQX010000002.1"/>
</dbReference>
<feature type="chain" id="PRO_5046072265" evidence="1">
    <location>
        <begin position="26"/>
        <end position="194"/>
    </location>
</feature>
<dbReference type="Proteomes" id="UP001430804">
    <property type="component" value="Unassembled WGS sequence"/>
</dbReference>
<keyword evidence="1" id="KW-0732">Signal</keyword>
<evidence type="ECO:0000256" key="1">
    <source>
        <dbReference type="SAM" id="SignalP"/>
    </source>
</evidence>
<protein>
    <submittedName>
        <fullName evidence="2">Transglutaminase-like cysteine peptidase</fullName>
    </submittedName>
</protein>
<evidence type="ECO:0000313" key="3">
    <source>
        <dbReference type="Proteomes" id="UP001430804"/>
    </source>
</evidence>